<proteinExistence type="predicted"/>
<evidence type="ECO:0000256" key="1">
    <source>
        <dbReference type="SAM" id="MobiDB-lite"/>
    </source>
</evidence>
<accession>A0A7U2F5W7</accession>
<name>A0A7U2F5W7_PHANO</name>
<keyword evidence="2" id="KW-0812">Transmembrane</keyword>
<feature type="region of interest" description="Disordered" evidence="1">
    <location>
        <begin position="309"/>
        <end position="378"/>
    </location>
</feature>
<feature type="transmembrane region" description="Helical" evidence="2">
    <location>
        <begin position="35"/>
        <end position="55"/>
    </location>
</feature>
<feature type="compositionally biased region" description="Low complexity" evidence="1">
    <location>
        <begin position="359"/>
        <end position="378"/>
    </location>
</feature>
<dbReference type="OrthoDB" id="3357002at2759"/>
<feature type="transmembrane region" description="Helical" evidence="2">
    <location>
        <begin position="67"/>
        <end position="88"/>
    </location>
</feature>
<dbReference type="AlphaFoldDB" id="A0A7U2F5W7"/>
<dbReference type="PANTHER" id="PTHR35184">
    <property type="entry name" value="YALI0C10208P"/>
    <property type="match status" value="1"/>
</dbReference>
<feature type="transmembrane region" description="Helical" evidence="2">
    <location>
        <begin position="259"/>
        <end position="279"/>
    </location>
</feature>
<dbReference type="InterPro" id="IPR021460">
    <property type="entry name" value="DUF3112"/>
</dbReference>
<feature type="transmembrane region" description="Helical" evidence="2">
    <location>
        <begin position="220"/>
        <end position="239"/>
    </location>
</feature>
<feature type="transmembrane region" description="Helical" evidence="2">
    <location>
        <begin position="100"/>
        <end position="125"/>
    </location>
</feature>
<evidence type="ECO:0000313" key="3">
    <source>
        <dbReference type="EMBL" id="QRC97085.1"/>
    </source>
</evidence>
<organism evidence="3 4">
    <name type="scientific">Phaeosphaeria nodorum (strain SN15 / ATCC MYA-4574 / FGSC 10173)</name>
    <name type="common">Glume blotch fungus</name>
    <name type="synonym">Parastagonospora nodorum</name>
    <dbReference type="NCBI Taxonomy" id="321614"/>
    <lineage>
        <taxon>Eukaryota</taxon>
        <taxon>Fungi</taxon>
        <taxon>Dikarya</taxon>
        <taxon>Ascomycota</taxon>
        <taxon>Pezizomycotina</taxon>
        <taxon>Dothideomycetes</taxon>
        <taxon>Pleosporomycetidae</taxon>
        <taxon>Pleosporales</taxon>
        <taxon>Pleosporineae</taxon>
        <taxon>Phaeosphaeriaceae</taxon>
        <taxon>Parastagonospora</taxon>
    </lineage>
</organism>
<sequence>MASEVYRSQMANFQGPPFAPMVWTPGGPPVKRVDIPAQTVFMVLFIIGAAVHMKIFRGNLSRGHKFLPNLFIFIFCVSRILTSILRIASVSTPHNVGLALAAQVFVAAGVLILFIINIIFAMRLVRASHRSFGWHPAFGIIFKILFALIGVTIIIVISATIQSSYTTNTQIRLTDRSLQLYGSTVLAIVATLPLPMTVLTLMIPYSPFDQFGTGRLRTRVIALLVSTILLSIGAWYRSGVTWQDPVPRTQPLPGYLGKGPFYIFNFLFEFQTVIMYAVLRIDQRWYIPNGAKGPGSYSKTPHLADVEMQDSRPTSADDNSSVKSSTLMEDEKQSKSEIRIEISTPPLPLLPERAHNSRPDSSILSLPSSSRPTSRRQSLLQQILTRQPTAAQKREWRASEESRIIRRLGGPWNQIPSPTESAFSYSFTQASSPTRSTFSGQTGVTAGTGLSIVRLPNIRDTLHEPDWTPEIDWDLSSPRRFLSLKKRSMSLLN</sequence>
<reference evidence="4" key="1">
    <citation type="journal article" date="2021" name="BMC Genomics">
        <title>Chromosome-level genome assembly and manually-curated proteome of model necrotroph Parastagonospora nodorum Sn15 reveals a genome-wide trove of candidate effector homologs, and redundancy of virulence-related functions within an accessory chromosome.</title>
        <authorList>
            <person name="Bertazzoni S."/>
            <person name="Jones D.A.B."/>
            <person name="Phan H.T."/>
            <person name="Tan K.-C."/>
            <person name="Hane J.K."/>
        </authorList>
    </citation>
    <scope>NUCLEOTIDE SEQUENCE [LARGE SCALE GENOMIC DNA]</scope>
    <source>
        <strain evidence="4">SN15 / ATCC MYA-4574 / FGSC 10173)</strain>
    </source>
</reference>
<feature type="compositionally biased region" description="Polar residues" evidence="1">
    <location>
        <begin position="311"/>
        <end position="327"/>
    </location>
</feature>
<evidence type="ECO:0000256" key="2">
    <source>
        <dbReference type="SAM" id="Phobius"/>
    </source>
</evidence>
<feature type="transmembrane region" description="Helical" evidence="2">
    <location>
        <begin position="137"/>
        <end position="161"/>
    </location>
</feature>
<dbReference type="PANTHER" id="PTHR35184:SF1">
    <property type="entry name" value="INTEGRAL MEMBRANE PROTEIN"/>
    <property type="match status" value="1"/>
</dbReference>
<feature type="compositionally biased region" description="Basic and acidic residues" evidence="1">
    <location>
        <begin position="329"/>
        <end position="340"/>
    </location>
</feature>
<dbReference type="Proteomes" id="UP000663193">
    <property type="component" value="Chromosome 7"/>
</dbReference>
<keyword evidence="2" id="KW-1133">Transmembrane helix</keyword>
<dbReference type="Pfam" id="PF11309">
    <property type="entry name" value="DUF3112"/>
    <property type="match status" value="1"/>
</dbReference>
<keyword evidence="2" id="KW-0472">Membrane</keyword>
<gene>
    <name evidence="3" type="ORF">JI435_140280</name>
</gene>
<keyword evidence="4" id="KW-1185">Reference proteome</keyword>
<dbReference type="EMBL" id="CP069029">
    <property type="protein sequence ID" value="QRC97085.1"/>
    <property type="molecule type" value="Genomic_DNA"/>
</dbReference>
<dbReference type="VEuPathDB" id="FungiDB:JI435_140280"/>
<evidence type="ECO:0000313" key="4">
    <source>
        <dbReference type="Proteomes" id="UP000663193"/>
    </source>
</evidence>
<feature type="transmembrane region" description="Helical" evidence="2">
    <location>
        <begin position="181"/>
        <end position="208"/>
    </location>
</feature>
<protein>
    <submittedName>
        <fullName evidence="3">Uncharacterized protein</fullName>
    </submittedName>
</protein>